<evidence type="ECO:0000256" key="7">
    <source>
        <dbReference type="ARBA" id="ARBA00023136"/>
    </source>
</evidence>
<dbReference type="EMBL" id="CP000112">
    <property type="protein sequence ID" value="ABB37255.1"/>
    <property type="molecule type" value="Genomic_DNA"/>
</dbReference>
<evidence type="ECO:0000256" key="8">
    <source>
        <dbReference type="RuleBase" id="RU004057"/>
    </source>
</evidence>
<keyword evidence="6 9" id="KW-1133">Transmembrane helix</keyword>
<comment type="similarity">
    <text evidence="8">Belongs to the exbB/tolQ family.</text>
</comment>
<reference evidence="11 12" key="1">
    <citation type="journal article" date="2011" name="J. Bacteriol.">
        <title>Complete genome sequence and updated annotation of Desulfovibrio alaskensis G20.</title>
        <authorList>
            <person name="Hauser L.J."/>
            <person name="Land M.L."/>
            <person name="Brown S.D."/>
            <person name="Larimer F."/>
            <person name="Keller K.L."/>
            <person name="Rapp-Giles B.J."/>
            <person name="Price M.N."/>
            <person name="Lin M."/>
            <person name="Bruce D.C."/>
            <person name="Detter J.C."/>
            <person name="Tapia R."/>
            <person name="Han C.S."/>
            <person name="Goodwin L.A."/>
            <person name="Cheng J.F."/>
            <person name="Pitluck S."/>
            <person name="Copeland A."/>
            <person name="Lucas S."/>
            <person name="Nolan M."/>
            <person name="Lapidus A.L."/>
            <person name="Palumbo A.V."/>
            <person name="Wall J.D."/>
        </authorList>
    </citation>
    <scope>NUCLEOTIDE SEQUENCE [LARGE SCALE GENOMIC DNA]</scope>
    <source>
        <strain evidence="12">ATCC BAA 1058 / DSM 17464 / G20</strain>
    </source>
</reference>
<feature type="transmembrane region" description="Helical" evidence="9">
    <location>
        <begin position="164"/>
        <end position="186"/>
    </location>
</feature>
<dbReference type="KEGG" id="dde:Dde_0454"/>
<evidence type="ECO:0000256" key="6">
    <source>
        <dbReference type="ARBA" id="ARBA00022989"/>
    </source>
</evidence>
<organism evidence="11 12">
    <name type="scientific">Oleidesulfovibrio alaskensis (strain ATCC BAA-1058 / DSM 17464 / G20)</name>
    <name type="common">Desulfovibrio alaskensis</name>
    <dbReference type="NCBI Taxonomy" id="207559"/>
    <lineage>
        <taxon>Bacteria</taxon>
        <taxon>Pseudomonadati</taxon>
        <taxon>Thermodesulfobacteriota</taxon>
        <taxon>Desulfovibrionia</taxon>
        <taxon>Desulfovibrionales</taxon>
        <taxon>Desulfovibrionaceae</taxon>
        <taxon>Oleidesulfovibrio</taxon>
    </lineage>
</organism>
<dbReference type="RefSeq" id="WP_011366583.1">
    <property type="nucleotide sequence ID" value="NC_007519.1"/>
</dbReference>
<protein>
    <submittedName>
        <fullName evidence="11">MotA/TolQ/ExbB proton channel</fullName>
    </submittedName>
</protein>
<name>Q315Z1_OLEA2</name>
<evidence type="ECO:0000256" key="9">
    <source>
        <dbReference type="SAM" id="Phobius"/>
    </source>
</evidence>
<dbReference type="STRING" id="207559.Dde_0454"/>
<gene>
    <name evidence="11" type="ordered locus">Dde_0454</name>
</gene>
<sequence length="221" mass="22388">MMPGIFSEGFMSGLASLSSGAGILALLGVLCVWVWTLIILTAVALRDAARGTACTGAAAGQQDDGCPAPTAAGAAGLVAAHAVFCRGLRHGGLSLRLRRRIVRARMDMVLRQVTKNVGTILLLSSLAPLLGLLGTVEGMVGTFRALAEAGSADNAALTGGISKALVTTQGGLLVAIPSLLAGGILYRKSRKLRNALRSVSLRAAEASGRTAPACSGQGDIQ</sequence>
<keyword evidence="12" id="KW-1185">Reference proteome</keyword>
<dbReference type="eggNOG" id="COG0811">
    <property type="taxonomic scope" value="Bacteria"/>
</dbReference>
<dbReference type="Proteomes" id="UP000002710">
    <property type="component" value="Chromosome"/>
</dbReference>
<dbReference type="InterPro" id="IPR050790">
    <property type="entry name" value="ExbB/TolQ_transport"/>
</dbReference>
<evidence type="ECO:0000313" key="12">
    <source>
        <dbReference type="Proteomes" id="UP000002710"/>
    </source>
</evidence>
<feature type="transmembrane region" description="Helical" evidence="9">
    <location>
        <begin position="20"/>
        <end position="45"/>
    </location>
</feature>
<feature type="domain" description="MotA/TolQ/ExbB proton channel" evidence="10">
    <location>
        <begin position="82"/>
        <end position="195"/>
    </location>
</feature>
<dbReference type="HOGENOM" id="CLU_053325_4_5_7"/>
<dbReference type="GO" id="GO:0005886">
    <property type="term" value="C:plasma membrane"/>
    <property type="evidence" value="ECO:0007669"/>
    <property type="project" value="UniProtKB-SubCell"/>
</dbReference>
<keyword evidence="5 8" id="KW-0653">Protein transport</keyword>
<evidence type="ECO:0000256" key="2">
    <source>
        <dbReference type="ARBA" id="ARBA00022448"/>
    </source>
</evidence>
<evidence type="ECO:0000259" key="10">
    <source>
        <dbReference type="Pfam" id="PF01618"/>
    </source>
</evidence>
<keyword evidence="2 8" id="KW-0813">Transport</keyword>
<feature type="transmembrane region" description="Helical" evidence="9">
    <location>
        <begin position="113"/>
        <end position="133"/>
    </location>
</feature>
<dbReference type="Pfam" id="PF01618">
    <property type="entry name" value="MotA_ExbB"/>
    <property type="match status" value="1"/>
</dbReference>
<evidence type="ECO:0000256" key="1">
    <source>
        <dbReference type="ARBA" id="ARBA00004651"/>
    </source>
</evidence>
<evidence type="ECO:0000256" key="5">
    <source>
        <dbReference type="ARBA" id="ARBA00022927"/>
    </source>
</evidence>
<keyword evidence="7 9" id="KW-0472">Membrane</keyword>
<dbReference type="PANTHER" id="PTHR30625">
    <property type="entry name" value="PROTEIN TOLQ"/>
    <property type="match status" value="1"/>
</dbReference>
<evidence type="ECO:0000313" key="11">
    <source>
        <dbReference type="EMBL" id="ABB37255.1"/>
    </source>
</evidence>
<dbReference type="AlphaFoldDB" id="Q315Z1"/>
<proteinExistence type="inferred from homology"/>
<keyword evidence="4 9" id="KW-0812">Transmembrane</keyword>
<evidence type="ECO:0000256" key="4">
    <source>
        <dbReference type="ARBA" id="ARBA00022692"/>
    </source>
</evidence>
<comment type="subcellular location">
    <subcellularLocation>
        <location evidence="1">Cell membrane</location>
        <topology evidence="1">Multi-pass membrane protein</topology>
    </subcellularLocation>
    <subcellularLocation>
        <location evidence="8">Membrane</location>
        <topology evidence="8">Multi-pass membrane protein</topology>
    </subcellularLocation>
</comment>
<keyword evidence="3" id="KW-1003">Cell membrane</keyword>
<dbReference type="PANTHER" id="PTHR30625:SF15">
    <property type="entry name" value="BIOPOLYMER TRANSPORT PROTEIN EXBB"/>
    <property type="match status" value="1"/>
</dbReference>
<evidence type="ECO:0000256" key="3">
    <source>
        <dbReference type="ARBA" id="ARBA00022475"/>
    </source>
</evidence>
<accession>Q315Z1</accession>
<dbReference type="GO" id="GO:0017038">
    <property type="term" value="P:protein import"/>
    <property type="evidence" value="ECO:0007669"/>
    <property type="project" value="TreeGrafter"/>
</dbReference>
<dbReference type="InterPro" id="IPR002898">
    <property type="entry name" value="MotA_ExbB_proton_chnl"/>
</dbReference>